<proteinExistence type="inferred from homology"/>
<dbReference type="InterPro" id="IPR051963">
    <property type="entry name" value="Adhesion_GPCR_A"/>
</dbReference>
<protein>
    <recommendedName>
        <fullName evidence="17">Ig-like domain-containing protein</fullName>
    </recommendedName>
</protein>
<feature type="transmembrane region" description="Helical" evidence="11">
    <location>
        <begin position="551"/>
        <end position="575"/>
    </location>
</feature>
<evidence type="ECO:0000313" key="16">
    <source>
        <dbReference type="Proteomes" id="UP000271974"/>
    </source>
</evidence>
<keyword evidence="8 11" id="KW-0472">Membrane</keyword>
<keyword evidence="7 11" id="KW-1133">Transmembrane helix</keyword>
<evidence type="ECO:0000256" key="11">
    <source>
        <dbReference type="SAM" id="Phobius"/>
    </source>
</evidence>
<name>A0A3S1B4H7_ELYCH</name>
<feature type="domain" description="G-protein coupled receptors family 2 profile 2" evidence="13">
    <location>
        <begin position="430"/>
        <end position="730"/>
    </location>
</feature>
<comment type="similarity">
    <text evidence="2">Belongs to the G-protein coupled receptor 2 family. Adhesion G-protein coupled receptor (ADGR) subfamily.</text>
</comment>
<evidence type="ECO:0000256" key="9">
    <source>
        <dbReference type="ARBA" id="ARBA00023157"/>
    </source>
</evidence>
<feature type="domain" description="Ig-like" evidence="14">
    <location>
        <begin position="95"/>
        <end position="191"/>
    </location>
</feature>
<dbReference type="PROSITE" id="PS50835">
    <property type="entry name" value="IG_LIKE"/>
    <property type="match status" value="1"/>
</dbReference>
<dbReference type="SMART" id="SM00409">
    <property type="entry name" value="IG"/>
    <property type="match status" value="1"/>
</dbReference>
<dbReference type="EMBL" id="RQTK01000436">
    <property type="protein sequence ID" value="RUS79656.1"/>
    <property type="molecule type" value="Genomic_DNA"/>
</dbReference>
<dbReference type="SUPFAM" id="SSF52058">
    <property type="entry name" value="L domain-like"/>
    <property type="match status" value="1"/>
</dbReference>
<reference evidence="15 16" key="1">
    <citation type="submission" date="2019-01" db="EMBL/GenBank/DDBJ databases">
        <title>A draft genome assembly of the solar-powered sea slug Elysia chlorotica.</title>
        <authorList>
            <person name="Cai H."/>
            <person name="Li Q."/>
            <person name="Fang X."/>
            <person name="Li J."/>
            <person name="Curtis N.E."/>
            <person name="Altenburger A."/>
            <person name="Shibata T."/>
            <person name="Feng M."/>
            <person name="Maeda T."/>
            <person name="Schwartz J.A."/>
            <person name="Shigenobu S."/>
            <person name="Lundholm N."/>
            <person name="Nishiyama T."/>
            <person name="Yang H."/>
            <person name="Hasebe M."/>
            <person name="Li S."/>
            <person name="Pierce S.K."/>
            <person name="Wang J."/>
        </authorList>
    </citation>
    <scope>NUCLEOTIDE SEQUENCE [LARGE SCALE GENOMIC DNA]</scope>
    <source>
        <strain evidence="15">EC2010</strain>
        <tissue evidence="15">Whole organism of an adult</tissue>
    </source>
</reference>
<dbReference type="Pfam" id="PF00002">
    <property type="entry name" value="7tm_2"/>
    <property type="match status" value="1"/>
</dbReference>
<comment type="subcellular location">
    <subcellularLocation>
        <location evidence="1">Membrane</location>
        <topology evidence="1">Multi-pass membrane protein</topology>
    </subcellularLocation>
</comment>
<evidence type="ECO:0000259" key="14">
    <source>
        <dbReference type="PROSITE" id="PS50835"/>
    </source>
</evidence>
<keyword evidence="9" id="KW-1015">Disulfide bond</keyword>
<dbReference type="GO" id="GO:0004930">
    <property type="term" value="F:G protein-coupled receptor activity"/>
    <property type="evidence" value="ECO:0007669"/>
    <property type="project" value="InterPro"/>
</dbReference>
<evidence type="ECO:0000256" key="2">
    <source>
        <dbReference type="ARBA" id="ARBA00007343"/>
    </source>
</evidence>
<keyword evidence="5" id="KW-0732">Signal</keyword>
<feature type="non-terminal residue" evidence="15">
    <location>
        <position position="737"/>
    </location>
</feature>
<dbReference type="Proteomes" id="UP000271974">
    <property type="component" value="Unassembled WGS sequence"/>
</dbReference>
<evidence type="ECO:0000256" key="3">
    <source>
        <dbReference type="ARBA" id="ARBA00022614"/>
    </source>
</evidence>
<dbReference type="InterPro" id="IPR036179">
    <property type="entry name" value="Ig-like_dom_sf"/>
</dbReference>
<evidence type="ECO:0000256" key="8">
    <source>
        <dbReference type="ARBA" id="ARBA00023136"/>
    </source>
</evidence>
<evidence type="ECO:0000259" key="12">
    <source>
        <dbReference type="PROSITE" id="PS50227"/>
    </source>
</evidence>
<evidence type="ECO:0008006" key="17">
    <source>
        <dbReference type="Google" id="ProtNLM"/>
    </source>
</evidence>
<evidence type="ECO:0000256" key="6">
    <source>
        <dbReference type="ARBA" id="ARBA00022737"/>
    </source>
</evidence>
<dbReference type="InterPro" id="IPR003591">
    <property type="entry name" value="Leu-rich_rpt_typical-subtyp"/>
</dbReference>
<dbReference type="OrthoDB" id="10031018at2759"/>
<dbReference type="Gene3D" id="3.80.10.10">
    <property type="entry name" value="Ribonuclease Inhibitor"/>
    <property type="match status" value="1"/>
</dbReference>
<evidence type="ECO:0000256" key="10">
    <source>
        <dbReference type="ARBA" id="ARBA00023170"/>
    </source>
</evidence>
<dbReference type="InterPro" id="IPR013783">
    <property type="entry name" value="Ig-like_fold"/>
</dbReference>
<dbReference type="InterPro" id="IPR017981">
    <property type="entry name" value="GPCR_2-like_7TM"/>
</dbReference>
<keyword evidence="4 11" id="KW-0812">Transmembrane</keyword>
<dbReference type="PROSITE" id="PS50227">
    <property type="entry name" value="G_PROTEIN_RECEP_F2_3"/>
    <property type="match status" value="1"/>
</dbReference>
<evidence type="ECO:0000313" key="15">
    <source>
        <dbReference type="EMBL" id="RUS79656.1"/>
    </source>
</evidence>
<feature type="transmembrane region" description="Helical" evidence="11">
    <location>
        <begin position="313"/>
        <end position="341"/>
    </location>
</feature>
<dbReference type="InterPro" id="IPR001879">
    <property type="entry name" value="GPCR_2_extracellular_dom"/>
</dbReference>
<keyword evidence="6" id="KW-0677">Repeat</keyword>
<feature type="transmembrane region" description="Helical" evidence="11">
    <location>
        <begin position="587"/>
        <end position="606"/>
    </location>
</feature>
<dbReference type="PROSITE" id="PS51450">
    <property type="entry name" value="LRR"/>
    <property type="match status" value="1"/>
</dbReference>
<evidence type="ECO:0000256" key="1">
    <source>
        <dbReference type="ARBA" id="ARBA00004141"/>
    </source>
</evidence>
<feature type="transmembrane region" description="Helical" evidence="11">
    <location>
        <begin position="274"/>
        <end position="292"/>
    </location>
</feature>
<dbReference type="SUPFAM" id="SSF48726">
    <property type="entry name" value="Immunoglobulin"/>
    <property type="match status" value="1"/>
</dbReference>
<feature type="transmembrane region" description="Helical" evidence="11">
    <location>
        <begin position="498"/>
        <end position="516"/>
    </location>
</feature>
<evidence type="ECO:0000256" key="7">
    <source>
        <dbReference type="ARBA" id="ARBA00022989"/>
    </source>
</evidence>
<dbReference type="PANTHER" id="PTHR45930:SF4">
    <property type="entry name" value="ADHESION G PROTEIN-COUPLED RECEPTOR A3"/>
    <property type="match status" value="1"/>
</dbReference>
<feature type="transmembrane region" description="Helical" evidence="11">
    <location>
        <begin position="674"/>
        <end position="693"/>
    </location>
</feature>
<feature type="transmembrane region" description="Helical" evidence="11">
    <location>
        <begin position="433"/>
        <end position="456"/>
    </location>
</feature>
<gene>
    <name evidence="15" type="ORF">EGW08_012579</name>
</gene>
<dbReference type="PANTHER" id="PTHR45930">
    <property type="entry name" value="G-PROTEIN COUPLED RECEPTOR 124-LIKE PROTEIN"/>
    <property type="match status" value="1"/>
</dbReference>
<feature type="transmembrane region" description="Helical" evidence="11">
    <location>
        <begin position="468"/>
        <end position="486"/>
    </location>
</feature>
<dbReference type="Gene3D" id="2.60.40.10">
    <property type="entry name" value="Immunoglobulins"/>
    <property type="match status" value="1"/>
</dbReference>
<feature type="transmembrane region" description="Helical" evidence="11">
    <location>
        <begin position="705"/>
        <end position="728"/>
    </location>
</feature>
<dbReference type="SMART" id="SM00369">
    <property type="entry name" value="LRR_TYP"/>
    <property type="match status" value="1"/>
</dbReference>
<keyword evidence="16" id="KW-1185">Reference proteome</keyword>
<dbReference type="InterPro" id="IPR001611">
    <property type="entry name" value="Leu-rich_rpt"/>
</dbReference>
<evidence type="ECO:0000259" key="13">
    <source>
        <dbReference type="PROSITE" id="PS50261"/>
    </source>
</evidence>
<feature type="domain" description="G-protein coupled receptors family 2 profile 1" evidence="12">
    <location>
        <begin position="176"/>
        <end position="262"/>
    </location>
</feature>
<dbReference type="InterPro" id="IPR032675">
    <property type="entry name" value="LRR_dom_sf"/>
</dbReference>
<accession>A0A3S1B4H7</accession>
<dbReference type="GO" id="GO:0007166">
    <property type="term" value="P:cell surface receptor signaling pathway"/>
    <property type="evidence" value="ECO:0007669"/>
    <property type="project" value="InterPro"/>
</dbReference>
<dbReference type="Gene3D" id="1.20.1070.10">
    <property type="entry name" value="Rhodopsin 7-helix transmembrane proteins"/>
    <property type="match status" value="1"/>
</dbReference>
<sequence>MFSGLPHLEKLFLSGNLISTIPDGTFNDLRSLTRISFNSPVLQCDCYLKKVLKWSEMRDVRIVGTECALPEKLKGRSVADLRRRELVCNRDFQLKVFDIQPSESQLVFQGDKLPINCYASRAPGRMNIAWFRSGHMVTTNASLGVSVYTSRNSDQTVVNHKLVVEKLDRTHAGEWSCVVTTSSRNHTKTVTVDVRVPELMLECPAVQNRTAKGVFRWEQSVSGLVASQPCHSSSQQGARATHTCGRDGFWTSLNISACDFTKDITRKLSRFSEVTLTQLFLILGFGGYMDIVQSCNRRKIKHFILVVRIAHAPTIAIALLLLVSLVIFVQTTSFVLSLFLFNINSRMRFSVKTVNSDNVMVFVTRSVTFFFNVHASSFCCLWASYLIAFCISLLLKQTRKRLCYISQITLMPCIIFQDLSAVLRLASFPMEPVIYAGSGICMVCMLIVISTYISCYGTIGVPKKVKHAVINLCLSTLLMLGVFIAGINRTDMELPCQIAGICIHYFTLCSVFWITLTTNITYKKFLKASQPPEPPPDLGPMPLPPKPILQFYFVGYGVPLIICGITAAVSLQFYAGMKYCYLEWEPSLGAFYAPVTLLVAWNLILFMRISCVVRSTPDLNSESANESDQEIHTNEIELIPSQPDTITTVPNHRNISVVSIPDQERRPITQLRSLVAILFLFIVMWMCGALAIAKPFHRIIPSQELIFSYAYGAMSTLFGLFLVCYFCLTRQDWRLSG</sequence>
<dbReference type="STRING" id="188477.A0A3S1B4H7"/>
<evidence type="ECO:0000256" key="4">
    <source>
        <dbReference type="ARBA" id="ARBA00022692"/>
    </source>
</evidence>
<organism evidence="15 16">
    <name type="scientific">Elysia chlorotica</name>
    <name type="common">Eastern emerald elysia</name>
    <name type="synonym">Sea slug</name>
    <dbReference type="NCBI Taxonomy" id="188477"/>
    <lineage>
        <taxon>Eukaryota</taxon>
        <taxon>Metazoa</taxon>
        <taxon>Spiralia</taxon>
        <taxon>Lophotrochozoa</taxon>
        <taxon>Mollusca</taxon>
        <taxon>Gastropoda</taxon>
        <taxon>Heterobranchia</taxon>
        <taxon>Euthyneura</taxon>
        <taxon>Panpulmonata</taxon>
        <taxon>Sacoglossa</taxon>
        <taxon>Placobranchoidea</taxon>
        <taxon>Plakobranchidae</taxon>
        <taxon>Elysia</taxon>
    </lineage>
</organism>
<dbReference type="InterPro" id="IPR003599">
    <property type="entry name" value="Ig_sub"/>
</dbReference>
<keyword evidence="3" id="KW-0433">Leucine-rich repeat</keyword>
<dbReference type="InterPro" id="IPR007110">
    <property type="entry name" value="Ig-like_dom"/>
</dbReference>
<evidence type="ECO:0000256" key="5">
    <source>
        <dbReference type="ARBA" id="ARBA00022729"/>
    </source>
</evidence>
<dbReference type="PROSITE" id="PS50261">
    <property type="entry name" value="G_PROTEIN_RECEP_F2_4"/>
    <property type="match status" value="1"/>
</dbReference>
<dbReference type="Pfam" id="PF13855">
    <property type="entry name" value="LRR_8"/>
    <property type="match status" value="1"/>
</dbReference>
<keyword evidence="10" id="KW-0675">Receptor</keyword>
<comment type="caution">
    <text evidence="15">The sequence shown here is derived from an EMBL/GenBank/DDBJ whole genome shotgun (WGS) entry which is preliminary data.</text>
</comment>
<dbReference type="InterPro" id="IPR000832">
    <property type="entry name" value="GPCR_2_secretin-like"/>
</dbReference>
<dbReference type="GO" id="GO:0005886">
    <property type="term" value="C:plasma membrane"/>
    <property type="evidence" value="ECO:0007669"/>
    <property type="project" value="TreeGrafter"/>
</dbReference>
<feature type="transmembrane region" description="Helical" evidence="11">
    <location>
        <begin position="402"/>
        <end position="427"/>
    </location>
</feature>
<feature type="transmembrane region" description="Helical" evidence="11">
    <location>
        <begin position="369"/>
        <end position="395"/>
    </location>
</feature>
<dbReference type="AlphaFoldDB" id="A0A3S1B4H7"/>